<dbReference type="EMBL" id="CASHTH010000239">
    <property type="protein sequence ID" value="CAI7995156.1"/>
    <property type="molecule type" value="Genomic_DNA"/>
</dbReference>
<evidence type="ECO:0000313" key="2">
    <source>
        <dbReference type="EMBL" id="CAI7995156.1"/>
    </source>
</evidence>
<sequence>RPFHLHSPLPSYHHSSLSLSEETLAIEVNNTNAGEGDAPTKTTSSPERHMQLDGPSGADSVPLVGSVVRGHPSPPHHSISSPPRGLGLRAYLEDIDSDGKKMKMS</sequence>
<comment type="caution">
    <text evidence="2">The sequence shown here is derived from an EMBL/GenBank/DDBJ whole genome shotgun (WGS) entry which is preliminary data.</text>
</comment>
<feature type="region of interest" description="Disordered" evidence="1">
    <location>
        <begin position="28"/>
        <end position="105"/>
    </location>
</feature>
<feature type="non-terminal residue" evidence="2">
    <location>
        <position position="105"/>
    </location>
</feature>
<dbReference type="AlphaFoldDB" id="A0AA35QY89"/>
<gene>
    <name evidence="2" type="ORF">GBAR_LOCUS1638</name>
</gene>
<evidence type="ECO:0000256" key="1">
    <source>
        <dbReference type="SAM" id="MobiDB-lite"/>
    </source>
</evidence>
<dbReference type="Proteomes" id="UP001174909">
    <property type="component" value="Unassembled WGS sequence"/>
</dbReference>
<keyword evidence="3" id="KW-1185">Reference proteome</keyword>
<proteinExistence type="predicted"/>
<organism evidence="2 3">
    <name type="scientific">Geodia barretti</name>
    <name type="common">Barrett's horny sponge</name>
    <dbReference type="NCBI Taxonomy" id="519541"/>
    <lineage>
        <taxon>Eukaryota</taxon>
        <taxon>Metazoa</taxon>
        <taxon>Porifera</taxon>
        <taxon>Demospongiae</taxon>
        <taxon>Heteroscleromorpha</taxon>
        <taxon>Tetractinellida</taxon>
        <taxon>Astrophorina</taxon>
        <taxon>Geodiidae</taxon>
        <taxon>Geodia</taxon>
    </lineage>
</organism>
<reference evidence="2" key="1">
    <citation type="submission" date="2023-03" db="EMBL/GenBank/DDBJ databases">
        <authorList>
            <person name="Steffen K."/>
            <person name="Cardenas P."/>
        </authorList>
    </citation>
    <scope>NUCLEOTIDE SEQUENCE</scope>
</reference>
<accession>A0AA35QY89</accession>
<name>A0AA35QY89_GEOBA</name>
<evidence type="ECO:0000313" key="3">
    <source>
        <dbReference type="Proteomes" id="UP001174909"/>
    </source>
</evidence>
<protein>
    <submittedName>
        <fullName evidence="2">Uncharacterized protein</fullName>
    </submittedName>
</protein>